<keyword evidence="3" id="KW-1185">Reference proteome</keyword>
<dbReference type="Proteomes" id="UP000620124">
    <property type="component" value="Unassembled WGS sequence"/>
</dbReference>
<sequence>MNSSSSEDKPVNPVAAWTKGRKDAEKTIAAATDSIILPEKTTVAEMEQFTDVEPERLDALFATALRTPPISAIAAQIEARAAVLFERNPVDEDALRMAMLHRIFRDTGRRNMGDTGKQEVVGTELPEEDVGN</sequence>
<dbReference type="EMBL" id="JACAZI010000001">
    <property type="protein sequence ID" value="KAF7372632.1"/>
    <property type="molecule type" value="Genomic_DNA"/>
</dbReference>
<feature type="region of interest" description="Disordered" evidence="1">
    <location>
        <begin position="108"/>
        <end position="132"/>
    </location>
</feature>
<comment type="caution">
    <text evidence="2">The sequence shown here is derived from an EMBL/GenBank/DDBJ whole genome shotgun (WGS) entry which is preliminary data.</text>
</comment>
<organism evidence="2 3">
    <name type="scientific">Mycena venus</name>
    <dbReference type="NCBI Taxonomy" id="2733690"/>
    <lineage>
        <taxon>Eukaryota</taxon>
        <taxon>Fungi</taxon>
        <taxon>Dikarya</taxon>
        <taxon>Basidiomycota</taxon>
        <taxon>Agaricomycotina</taxon>
        <taxon>Agaricomycetes</taxon>
        <taxon>Agaricomycetidae</taxon>
        <taxon>Agaricales</taxon>
        <taxon>Marasmiineae</taxon>
        <taxon>Mycenaceae</taxon>
        <taxon>Mycena</taxon>
    </lineage>
</organism>
<evidence type="ECO:0000313" key="3">
    <source>
        <dbReference type="Proteomes" id="UP000620124"/>
    </source>
</evidence>
<gene>
    <name evidence="2" type="ORF">MVEN_00126300</name>
</gene>
<protein>
    <submittedName>
        <fullName evidence="2">Uncharacterized protein</fullName>
    </submittedName>
</protein>
<dbReference type="OrthoDB" id="3093216at2759"/>
<dbReference type="AlphaFoldDB" id="A0A8H6Z839"/>
<name>A0A8H6Z839_9AGAR</name>
<reference evidence="2" key="1">
    <citation type="submission" date="2020-05" db="EMBL/GenBank/DDBJ databases">
        <title>Mycena genomes resolve the evolution of fungal bioluminescence.</title>
        <authorList>
            <person name="Tsai I.J."/>
        </authorList>
    </citation>
    <scope>NUCLEOTIDE SEQUENCE</scope>
    <source>
        <strain evidence="2">CCC161011</strain>
    </source>
</reference>
<proteinExistence type="predicted"/>
<evidence type="ECO:0000313" key="2">
    <source>
        <dbReference type="EMBL" id="KAF7372632.1"/>
    </source>
</evidence>
<evidence type="ECO:0000256" key="1">
    <source>
        <dbReference type="SAM" id="MobiDB-lite"/>
    </source>
</evidence>
<accession>A0A8H6Z839</accession>